<gene>
    <name evidence="10" type="primary">6033700</name>
    <name evidence="9" type="ORF">CpipJ_CPIJ002379</name>
</gene>
<feature type="domain" description="Orange" evidence="8">
    <location>
        <begin position="55"/>
        <end position="86"/>
    </location>
</feature>
<dbReference type="InterPro" id="IPR036638">
    <property type="entry name" value="HLH_DNA-bd_sf"/>
</dbReference>
<dbReference type="HOGENOM" id="CLU_036136_1_0_1"/>
<dbReference type="OrthoDB" id="6371181at2759"/>
<accession>B0W5Y9</accession>
<dbReference type="GO" id="GO:0006355">
    <property type="term" value="P:regulation of DNA-templated transcription"/>
    <property type="evidence" value="ECO:0007669"/>
    <property type="project" value="InterPro"/>
</dbReference>
<evidence type="ECO:0000256" key="3">
    <source>
        <dbReference type="ARBA" id="ARBA00023125"/>
    </source>
</evidence>
<name>B0W5Y9_CULQU</name>
<reference evidence="9" key="1">
    <citation type="submission" date="2007-03" db="EMBL/GenBank/DDBJ databases">
        <title>Annotation of Culex pipiens quinquefasciatus.</title>
        <authorList>
            <consortium name="The Broad Institute Genome Sequencing Platform"/>
            <person name="Atkinson P.W."/>
            <person name="Hemingway J."/>
            <person name="Christensen B.M."/>
            <person name="Higgs S."/>
            <person name="Kodira C."/>
            <person name="Hannick L."/>
            <person name="Megy K."/>
            <person name="O'Leary S."/>
            <person name="Pearson M."/>
            <person name="Haas B.J."/>
            <person name="Mauceli E."/>
            <person name="Wortman J.R."/>
            <person name="Lee N.H."/>
            <person name="Guigo R."/>
            <person name="Stanke M."/>
            <person name="Alvarado L."/>
            <person name="Amedeo P."/>
            <person name="Antoine C.H."/>
            <person name="Arensburger P."/>
            <person name="Bidwell S.L."/>
            <person name="Crawford M."/>
            <person name="Camaro F."/>
            <person name="Devon K."/>
            <person name="Engels R."/>
            <person name="Hammond M."/>
            <person name="Howarth C."/>
            <person name="Koehrsen M."/>
            <person name="Lawson D."/>
            <person name="Montgomery P."/>
            <person name="Nene V."/>
            <person name="Nusbaum C."/>
            <person name="Puiu D."/>
            <person name="Romero-Severson J."/>
            <person name="Severson D.W."/>
            <person name="Shumway M."/>
            <person name="Sisk P."/>
            <person name="Stolte C."/>
            <person name="Zeng Q."/>
            <person name="Eisenstadt E."/>
            <person name="Fraser-Liggett C."/>
            <person name="Strausberg R."/>
            <person name="Galagan J."/>
            <person name="Birren B."/>
            <person name="Collins F.H."/>
        </authorList>
    </citation>
    <scope>NUCLEOTIDE SEQUENCE [LARGE SCALE GENOMIC DNA]</scope>
    <source>
        <strain evidence="9">JHB</strain>
    </source>
</reference>
<organism>
    <name type="scientific">Culex quinquefasciatus</name>
    <name type="common">Southern house mosquito</name>
    <name type="synonym">Culex pungens</name>
    <dbReference type="NCBI Taxonomy" id="7176"/>
    <lineage>
        <taxon>Eukaryota</taxon>
        <taxon>Metazoa</taxon>
        <taxon>Ecdysozoa</taxon>
        <taxon>Arthropoda</taxon>
        <taxon>Hexapoda</taxon>
        <taxon>Insecta</taxon>
        <taxon>Pterygota</taxon>
        <taxon>Neoptera</taxon>
        <taxon>Endopterygota</taxon>
        <taxon>Diptera</taxon>
        <taxon>Nematocera</taxon>
        <taxon>Culicoidea</taxon>
        <taxon>Culicidae</taxon>
        <taxon>Culicinae</taxon>
        <taxon>Culicini</taxon>
        <taxon>Culex</taxon>
        <taxon>Culex</taxon>
    </lineage>
</organism>
<evidence type="ECO:0000256" key="4">
    <source>
        <dbReference type="ARBA" id="ARBA00023163"/>
    </source>
</evidence>
<keyword evidence="11" id="KW-1185">Reference proteome</keyword>
<feature type="compositionally biased region" description="Low complexity" evidence="6">
    <location>
        <begin position="173"/>
        <end position="185"/>
    </location>
</feature>
<dbReference type="PANTHER" id="PTHR10985">
    <property type="entry name" value="BASIC HELIX-LOOP-HELIX TRANSCRIPTION FACTOR, HES-RELATED"/>
    <property type="match status" value="1"/>
</dbReference>
<dbReference type="InterPro" id="IPR011598">
    <property type="entry name" value="bHLH_dom"/>
</dbReference>
<dbReference type="VEuPathDB" id="VectorBase:CPIJ002379"/>
<evidence type="ECO:0000256" key="1">
    <source>
        <dbReference type="ARBA" id="ARBA00004123"/>
    </source>
</evidence>
<dbReference type="InParanoid" id="B0W5Y9"/>
<keyword evidence="5" id="KW-0539">Nucleus</keyword>
<dbReference type="Gene3D" id="4.10.280.10">
    <property type="entry name" value="Helix-loop-helix DNA-binding domain"/>
    <property type="match status" value="1"/>
</dbReference>
<dbReference type="GO" id="GO:0005634">
    <property type="term" value="C:nucleus"/>
    <property type="evidence" value="ECO:0007669"/>
    <property type="project" value="UniProtKB-SubCell"/>
</dbReference>
<dbReference type="GO" id="GO:0003677">
    <property type="term" value="F:DNA binding"/>
    <property type="evidence" value="ECO:0007669"/>
    <property type="project" value="UniProtKB-KW"/>
</dbReference>
<protein>
    <submittedName>
        <fullName evidence="9 10">Class b basic helix-loop-helix protein</fullName>
    </submittedName>
</protein>
<evidence type="ECO:0000256" key="6">
    <source>
        <dbReference type="SAM" id="MobiDB-lite"/>
    </source>
</evidence>
<dbReference type="InterPro" id="IPR050370">
    <property type="entry name" value="HES_HEY"/>
</dbReference>
<proteinExistence type="predicted"/>
<dbReference type="STRING" id="7176.B0W5Y9"/>
<evidence type="ECO:0000313" key="9">
    <source>
        <dbReference type="EMBL" id="EDS35976.1"/>
    </source>
</evidence>
<evidence type="ECO:0000313" key="11">
    <source>
        <dbReference type="Proteomes" id="UP000002320"/>
    </source>
</evidence>
<dbReference type="FunCoup" id="B0W5Y9">
    <property type="interactions" value="201"/>
</dbReference>
<evidence type="ECO:0000259" key="7">
    <source>
        <dbReference type="PROSITE" id="PS50888"/>
    </source>
</evidence>
<sequence>MNSCLADLSRLIPQQYMRKGRGRVEKTEIIEMAIRHLKNLQNQECLRESSCAEQYRLGYNECLTEAAKFILRERGEETCYRMVTHLKEHCSELMKGELMKSRCGSEIPNGVSSPVYLHPGPLSQLRDMLSCPSDMEHSSNDHHDAAVITSTAPSSVQHLDTSSNHSTTDFEASSPSRISTSSTSGIGNGQMHHHSQDTNNNINAQHESVLRTIRMRKFSETSPEHDHSHNSYKFKNYIQQRFSQDTHGNENGHMLSEVAHSPSSVHEDHHHLQMADVPPPQPLTGKSLVNGVGSKSKPESATSHHHHQNGISDEPLSLKRKAPSPAPTTMSDRDDLMLLEKKPAKNGLTEIKNEHAASRGPAGYLVPIFACHRQGFYVPMNVDYEALQPYLNGIDLFGKSSWQHPMPPLHPISISVNYAPLSTGQLMMKASAAAAAAATGNVKLVEGMLNGC</sequence>
<evidence type="ECO:0000313" key="10">
    <source>
        <dbReference type="EnsemblMetazoa" id="CPIJ002379-PA"/>
    </source>
</evidence>
<dbReference type="KEGG" id="cqu:CpipJ_CPIJ002379"/>
<dbReference type="SUPFAM" id="SSF47459">
    <property type="entry name" value="HLH, helix-loop-helix DNA-binding domain"/>
    <property type="match status" value="1"/>
</dbReference>
<dbReference type="PROSITE" id="PS50888">
    <property type="entry name" value="BHLH"/>
    <property type="match status" value="1"/>
</dbReference>
<keyword evidence="4" id="KW-0804">Transcription</keyword>
<feature type="region of interest" description="Disordered" evidence="6">
    <location>
        <begin position="153"/>
        <end position="202"/>
    </location>
</feature>
<feature type="compositionally biased region" description="Polar residues" evidence="6">
    <location>
        <begin position="153"/>
        <end position="171"/>
    </location>
</feature>
<dbReference type="SUPFAM" id="SSF158457">
    <property type="entry name" value="Orange domain-like"/>
    <property type="match status" value="1"/>
</dbReference>
<feature type="region of interest" description="Disordered" evidence="6">
    <location>
        <begin position="260"/>
        <end position="336"/>
    </location>
</feature>
<dbReference type="Proteomes" id="UP000002320">
    <property type="component" value="Unassembled WGS sequence"/>
</dbReference>
<comment type="subcellular location">
    <subcellularLocation>
        <location evidence="1">Nucleus</location>
    </subcellularLocation>
</comment>
<evidence type="ECO:0000259" key="8">
    <source>
        <dbReference type="PROSITE" id="PS51054"/>
    </source>
</evidence>
<dbReference type="GO" id="GO:0046983">
    <property type="term" value="F:protein dimerization activity"/>
    <property type="evidence" value="ECO:0007669"/>
    <property type="project" value="InterPro"/>
</dbReference>
<dbReference type="AlphaFoldDB" id="B0W5Y9"/>
<dbReference type="Pfam" id="PF00010">
    <property type="entry name" value="HLH"/>
    <property type="match status" value="1"/>
</dbReference>
<keyword evidence="3" id="KW-0238">DNA-binding</keyword>
<dbReference type="InterPro" id="IPR003650">
    <property type="entry name" value="Orange_dom"/>
</dbReference>
<evidence type="ECO:0000256" key="2">
    <source>
        <dbReference type="ARBA" id="ARBA00023015"/>
    </source>
</evidence>
<keyword evidence="2" id="KW-0805">Transcription regulation</keyword>
<dbReference type="EnsemblMetazoa" id="CPIJ002379-RA">
    <property type="protein sequence ID" value="CPIJ002379-PA"/>
    <property type="gene ID" value="CPIJ002379"/>
</dbReference>
<dbReference type="VEuPathDB" id="VectorBase:CQUJHB006195"/>
<dbReference type="PROSITE" id="PS51054">
    <property type="entry name" value="ORANGE"/>
    <property type="match status" value="1"/>
</dbReference>
<dbReference type="OMA" id="FKNYIQQ"/>
<dbReference type="eggNOG" id="KOG4304">
    <property type="taxonomic scope" value="Eukaryota"/>
</dbReference>
<feature type="domain" description="BHLH" evidence="7">
    <location>
        <begin position="1"/>
        <end position="40"/>
    </location>
</feature>
<dbReference type="EMBL" id="DS231845">
    <property type="protein sequence ID" value="EDS35976.1"/>
    <property type="molecule type" value="Genomic_DNA"/>
</dbReference>
<evidence type="ECO:0000256" key="5">
    <source>
        <dbReference type="ARBA" id="ARBA00023242"/>
    </source>
</evidence>
<reference evidence="10" key="2">
    <citation type="submission" date="2021-02" db="UniProtKB">
        <authorList>
            <consortium name="EnsemblMetazoa"/>
        </authorList>
    </citation>
    <scope>IDENTIFICATION</scope>
    <source>
        <strain evidence="10">JHB</strain>
    </source>
</reference>